<organism evidence="1 2">
    <name type="scientific">Naganishia adeliensis</name>
    <dbReference type="NCBI Taxonomy" id="92952"/>
    <lineage>
        <taxon>Eukaryota</taxon>
        <taxon>Fungi</taxon>
        <taxon>Dikarya</taxon>
        <taxon>Basidiomycota</taxon>
        <taxon>Agaricomycotina</taxon>
        <taxon>Tremellomycetes</taxon>
        <taxon>Filobasidiales</taxon>
        <taxon>Filobasidiaceae</taxon>
        <taxon>Naganishia</taxon>
    </lineage>
</organism>
<evidence type="ECO:0000313" key="2">
    <source>
        <dbReference type="Proteomes" id="UP001230649"/>
    </source>
</evidence>
<reference evidence="1" key="1">
    <citation type="submission" date="2023-04" db="EMBL/GenBank/DDBJ databases">
        <title>Draft Genome sequencing of Naganishia species isolated from polar environments using Oxford Nanopore Technology.</title>
        <authorList>
            <person name="Leo P."/>
            <person name="Venkateswaran K."/>
        </authorList>
    </citation>
    <scope>NUCLEOTIDE SEQUENCE</scope>
    <source>
        <strain evidence="1">MNA-CCFEE 5262</strain>
    </source>
</reference>
<name>A0ACC2WL17_9TREE</name>
<proteinExistence type="predicted"/>
<keyword evidence="2" id="KW-1185">Reference proteome</keyword>
<protein>
    <submittedName>
        <fullName evidence="1">Uncharacterized protein</fullName>
    </submittedName>
</protein>
<dbReference type="Proteomes" id="UP001230649">
    <property type="component" value="Unassembled WGS sequence"/>
</dbReference>
<accession>A0ACC2WL17</accession>
<evidence type="ECO:0000313" key="1">
    <source>
        <dbReference type="EMBL" id="KAJ9112168.1"/>
    </source>
</evidence>
<dbReference type="EMBL" id="JASBWS010000016">
    <property type="protein sequence ID" value="KAJ9112168.1"/>
    <property type="molecule type" value="Genomic_DNA"/>
</dbReference>
<gene>
    <name evidence="1" type="ORF">QFC20_002349</name>
</gene>
<comment type="caution">
    <text evidence="1">The sequence shown here is derived from an EMBL/GenBank/DDBJ whole genome shotgun (WGS) entry which is preliminary data.</text>
</comment>
<sequence length="751" mass="80554">MSDIQEVDPDQTPRARRVDDQAAHAIPASPTPFDLDRNRFSEYSILNDVGRASFGEYPHSPNRTEFDYSRPDSMISSPGGKSVKLASVQQAVRGRMSLGPTFLIGGSQGDAIITARRSVDLDTALRLELHGSETLHDRRKSTNRADTFIASRASEDQSQFQETNRRSGDILGGTLPDSLKEERRRTFDFGRMWSGWSKTSDTPDTDPLRDFKNVDPERLDMIMMADFGKRAGQSSSKSAPGQAAHGRTPSGETFGSTIRESNDLPAFRASEDFILPGQRGDQPSFDFDRPSIALEDRTSFSIDGHADLSSMTPRYGKQRGSSRGPESGLPEMIGVDFLADFKGAIREMGMKAEDTPAREAVRYILAGLATPHGAKKKGSSTSIRGILKNRPSTEAKLAVSAAQSMGHSLPPIPVDITRAIVSKGSTFSLRSAGRSTPVFAIEEGSTSASQPSLLLPAPRVQQWKTGKSSIGPVSIALHPVAETEEPRTARASQLTPSSKPVSAVPASPPATNFLSVHNGDAANIHGRSASTNTAIEEIETIMAMDSPTTASYLQTNFLSRPQSVITGKFDGPVSAPANTPAHSFAASQQSTQRMDVHPLKSSRSTPAFAVASSWKGSRPTVEGPLDKENVRPGSTYSYLEKELGIPPLPLRDLSSSSKGASLPPANTTRRAHLGEVTGNIAPSAVTEERTFKNAKVPADDAKVSTSADQVAVSTIGKRSRSPRKAKSQSKPKARGSTRAGDGDASVKVMRF</sequence>